<dbReference type="RefSeq" id="WP_193912148.1">
    <property type="nucleotide sequence ID" value="NZ_JADEXG010000101.1"/>
</dbReference>
<keyword evidence="4" id="KW-0574">Periplasm</keyword>
<dbReference type="Proteomes" id="UP000636505">
    <property type="component" value="Unassembled WGS sequence"/>
</dbReference>
<dbReference type="Pfam" id="PF07813">
    <property type="entry name" value="LTXXQ"/>
    <property type="match status" value="1"/>
</dbReference>
<dbReference type="InterPro" id="IPR012899">
    <property type="entry name" value="LTXXQ"/>
</dbReference>
<evidence type="ECO:0000313" key="8">
    <source>
        <dbReference type="Proteomes" id="UP000636505"/>
    </source>
</evidence>
<evidence type="ECO:0000256" key="4">
    <source>
        <dbReference type="ARBA" id="ARBA00022764"/>
    </source>
</evidence>
<dbReference type="InterPro" id="IPR052211">
    <property type="entry name" value="Cpx_auxiliary_protein"/>
</dbReference>
<proteinExistence type="inferred from homology"/>
<evidence type="ECO:0000256" key="2">
    <source>
        <dbReference type="ARBA" id="ARBA00008441"/>
    </source>
</evidence>
<feature type="compositionally biased region" description="Basic and acidic residues" evidence="5">
    <location>
        <begin position="94"/>
        <end position="111"/>
    </location>
</feature>
<dbReference type="PANTHER" id="PTHR38102:SF1">
    <property type="entry name" value="PERIPLASMIC CHAPERONE SPY"/>
    <property type="match status" value="1"/>
</dbReference>
<evidence type="ECO:0000313" key="7">
    <source>
        <dbReference type="EMBL" id="MBE9080320.1"/>
    </source>
</evidence>
<organism evidence="7 8">
    <name type="scientific">Vasconcelosia minhoensis LEGE 07310</name>
    <dbReference type="NCBI Taxonomy" id="915328"/>
    <lineage>
        <taxon>Bacteria</taxon>
        <taxon>Bacillati</taxon>
        <taxon>Cyanobacteriota</taxon>
        <taxon>Cyanophyceae</taxon>
        <taxon>Nodosilineales</taxon>
        <taxon>Cymatolegaceae</taxon>
        <taxon>Vasconcelosia</taxon>
        <taxon>Vasconcelosia minhoensis</taxon>
    </lineage>
</organism>
<dbReference type="GO" id="GO:0051082">
    <property type="term" value="F:unfolded protein binding"/>
    <property type="evidence" value="ECO:0007669"/>
    <property type="project" value="TreeGrafter"/>
</dbReference>
<dbReference type="GO" id="GO:0030288">
    <property type="term" value="C:outer membrane-bounded periplasmic space"/>
    <property type="evidence" value="ECO:0007669"/>
    <property type="project" value="TreeGrafter"/>
</dbReference>
<comment type="subcellular location">
    <subcellularLocation>
        <location evidence="1">Periplasm</location>
    </subcellularLocation>
</comment>
<dbReference type="PANTHER" id="PTHR38102">
    <property type="entry name" value="PERIPLASMIC CHAPERONE SPY"/>
    <property type="match status" value="1"/>
</dbReference>
<evidence type="ECO:0000256" key="1">
    <source>
        <dbReference type="ARBA" id="ARBA00004418"/>
    </source>
</evidence>
<evidence type="ECO:0000256" key="5">
    <source>
        <dbReference type="SAM" id="MobiDB-lite"/>
    </source>
</evidence>
<evidence type="ECO:0000256" key="6">
    <source>
        <dbReference type="SAM" id="SignalP"/>
    </source>
</evidence>
<comment type="similarity">
    <text evidence="2">Belongs to the CpxP/Spy family.</text>
</comment>
<dbReference type="Gene3D" id="1.20.120.1490">
    <property type="match status" value="2"/>
</dbReference>
<dbReference type="EMBL" id="JADEXG010000101">
    <property type="protein sequence ID" value="MBE9080320.1"/>
    <property type="molecule type" value="Genomic_DNA"/>
</dbReference>
<keyword evidence="3 6" id="KW-0732">Signal</keyword>
<feature type="region of interest" description="Disordered" evidence="5">
    <location>
        <begin position="60"/>
        <end position="139"/>
    </location>
</feature>
<reference evidence="7" key="1">
    <citation type="submission" date="2020-10" db="EMBL/GenBank/DDBJ databases">
        <authorList>
            <person name="Castelo-Branco R."/>
            <person name="Eusebio N."/>
            <person name="Adriana R."/>
            <person name="Vieira A."/>
            <person name="Brugerolle De Fraissinette N."/>
            <person name="Rezende De Castro R."/>
            <person name="Schneider M.P."/>
            <person name="Vasconcelos V."/>
            <person name="Leao P.N."/>
        </authorList>
    </citation>
    <scope>NUCLEOTIDE SEQUENCE</scope>
    <source>
        <strain evidence="7">LEGE 07310</strain>
    </source>
</reference>
<keyword evidence="8" id="KW-1185">Reference proteome</keyword>
<name>A0A8J7AC43_9CYAN</name>
<protein>
    <submittedName>
        <fullName evidence="7">Spy/CpxP family protein refolding chaperone</fullName>
    </submittedName>
</protein>
<comment type="caution">
    <text evidence="7">The sequence shown here is derived from an EMBL/GenBank/DDBJ whole genome shotgun (WGS) entry which is preliminary data.</text>
</comment>
<evidence type="ECO:0000256" key="3">
    <source>
        <dbReference type="ARBA" id="ARBA00022729"/>
    </source>
</evidence>
<gene>
    <name evidence="7" type="ORF">IQ241_24040</name>
</gene>
<sequence length="139" mass="15639">MKLNFKTISLGSLAAVALLIAPLTWVHSANANGGGHRRPNLEQLDLTEEQSAQIETIRTDTRSQMEALLTPEQRAAAAGSESPREALRSLDLTDEQRQQMRAIRESSREQIRAVLTDEQQQQLQEMCPERPQGNRQSHR</sequence>
<feature type="chain" id="PRO_5035305350" evidence="6">
    <location>
        <begin position="32"/>
        <end position="139"/>
    </location>
</feature>
<dbReference type="AlphaFoldDB" id="A0A8J7AC43"/>
<accession>A0A8J7AC43</accession>
<feature type="signal peptide" evidence="6">
    <location>
        <begin position="1"/>
        <end position="31"/>
    </location>
</feature>